<evidence type="ECO:0000256" key="14">
    <source>
        <dbReference type="ARBA" id="ARBA00023125"/>
    </source>
</evidence>
<keyword evidence="10" id="KW-0833">Ubl conjugation pathway</keyword>
<evidence type="ECO:0000256" key="7">
    <source>
        <dbReference type="ARBA" id="ARBA00022692"/>
    </source>
</evidence>
<comment type="pathway">
    <text evidence="4">Protein modification; protein ubiquitination.</text>
</comment>
<dbReference type="GO" id="GO:0005634">
    <property type="term" value="C:nucleus"/>
    <property type="evidence" value="ECO:0007669"/>
    <property type="project" value="UniProtKB-SubCell"/>
</dbReference>
<dbReference type="SUPFAM" id="SSF57850">
    <property type="entry name" value="RING/U-box"/>
    <property type="match status" value="1"/>
</dbReference>
<evidence type="ECO:0000256" key="16">
    <source>
        <dbReference type="ARBA" id="ARBA00023163"/>
    </source>
</evidence>
<dbReference type="PANTHER" id="PTHR46913">
    <property type="entry name" value="RING-H2 FINGER PROTEIN ATL16"/>
    <property type="match status" value="1"/>
</dbReference>
<evidence type="ECO:0000256" key="3">
    <source>
        <dbReference type="ARBA" id="ARBA00004167"/>
    </source>
</evidence>
<keyword evidence="11" id="KW-0862">Zinc</keyword>
<keyword evidence="24" id="KW-1185">Reference proteome</keyword>
<evidence type="ECO:0000256" key="4">
    <source>
        <dbReference type="ARBA" id="ARBA00004906"/>
    </source>
</evidence>
<evidence type="ECO:0000256" key="2">
    <source>
        <dbReference type="ARBA" id="ARBA00004123"/>
    </source>
</evidence>
<evidence type="ECO:0000256" key="15">
    <source>
        <dbReference type="ARBA" id="ARBA00023136"/>
    </source>
</evidence>
<dbReference type="InterPro" id="IPR013083">
    <property type="entry name" value="Znf_RING/FYVE/PHD"/>
</dbReference>
<feature type="region of interest" description="Disordered" evidence="19">
    <location>
        <begin position="234"/>
        <end position="264"/>
    </location>
</feature>
<dbReference type="GO" id="GO:0061630">
    <property type="term" value="F:ubiquitin protein ligase activity"/>
    <property type="evidence" value="ECO:0007669"/>
    <property type="project" value="UniProtKB-EC"/>
</dbReference>
<dbReference type="GO" id="GO:0016020">
    <property type="term" value="C:membrane"/>
    <property type="evidence" value="ECO:0007669"/>
    <property type="project" value="UniProtKB-SubCell"/>
</dbReference>
<dbReference type="SUPFAM" id="SSF101936">
    <property type="entry name" value="DNA-binding pseudobarrel domain"/>
    <property type="match status" value="1"/>
</dbReference>
<dbReference type="PANTHER" id="PTHR46913:SF1">
    <property type="entry name" value="RING-H2 FINGER PROTEIN ATL16"/>
    <property type="match status" value="1"/>
</dbReference>
<evidence type="ECO:0000259" key="21">
    <source>
        <dbReference type="PROSITE" id="PS50089"/>
    </source>
</evidence>
<evidence type="ECO:0000256" key="10">
    <source>
        <dbReference type="ARBA" id="ARBA00022786"/>
    </source>
</evidence>
<evidence type="ECO:0000256" key="18">
    <source>
        <dbReference type="PROSITE-ProRule" id="PRU00175"/>
    </source>
</evidence>
<evidence type="ECO:0000256" key="17">
    <source>
        <dbReference type="ARBA" id="ARBA00023242"/>
    </source>
</evidence>
<dbReference type="InterPro" id="IPR001841">
    <property type="entry name" value="Znf_RING"/>
</dbReference>
<dbReference type="EMBL" id="JAUUTY010000003">
    <property type="protein sequence ID" value="KAK1663118.1"/>
    <property type="molecule type" value="Genomic_DNA"/>
</dbReference>
<keyword evidence="9 18" id="KW-0863">Zinc-finger</keyword>
<keyword evidence="15 20" id="KW-0472">Membrane</keyword>
<evidence type="ECO:0000256" key="5">
    <source>
        <dbReference type="ARBA" id="ARBA00012483"/>
    </source>
</evidence>
<proteinExistence type="predicted"/>
<evidence type="ECO:0000313" key="23">
    <source>
        <dbReference type="EMBL" id="KAK1663118.1"/>
    </source>
</evidence>
<keyword evidence="8" id="KW-0479">Metal-binding</keyword>
<gene>
    <name evidence="23" type="ORF">QYE76_051277</name>
</gene>
<keyword evidence="7 20" id="KW-0812">Transmembrane</keyword>
<evidence type="ECO:0000259" key="22">
    <source>
        <dbReference type="PROSITE" id="PS50863"/>
    </source>
</evidence>
<evidence type="ECO:0000256" key="20">
    <source>
        <dbReference type="SAM" id="Phobius"/>
    </source>
</evidence>
<evidence type="ECO:0000256" key="1">
    <source>
        <dbReference type="ARBA" id="ARBA00000900"/>
    </source>
</evidence>
<comment type="subcellular location">
    <subcellularLocation>
        <location evidence="3">Membrane</location>
        <topology evidence="3">Single-pass membrane protein</topology>
    </subcellularLocation>
    <subcellularLocation>
        <location evidence="2">Nucleus</location>
    </subcellularLocation>
</comment>
<dbReference type="AlphaFoldDB" id="A0AAD8SRL4"/>
<keyword evidence="14" id="KW-0238">DNA-binding</keyword>
<dbReference type="Gene3D" id="3.30.40.10">
    <property type="entry name" value="Zinc/RING finger domain, C3HC4 (zinc finger)"/>
    <property type="match status" value="1"/>
</dbReference>
<evidence type="ECO:0000256" key="9">
    <source>
        <dbReference type="ARBA" id="ARBA00022771"/>
    </source>
</evidence>
<evidence type="ECO:0000313" key="24">
    <source>
        <dbReference type="Proteomes" id="UP001231189"/>
    </source>
</evidence>
<evidence type="ECO:0000256" key="13">
    <source>
        <dbReference type="ARBA" id="ARBA00023015"/>
    </source>
</evidence>
<evidence type="ECO:0000256" key="6">
    <source>
        <dbReference type="ARBA" id="ARBA00022679"/>
    </source>
</evidence>
<accession>A0AAD8SRL4</accession>
<keyword evidence="12 20" id="KW-1133">Transmembrane helix</keyword>
<evidence type="ECO:0000256" key="8">
    <source>
        <dbReference type="ARBA" id="ARBA00022723"/>
    </source>
</evidence>
<dbReference type="GO" id="GO:0008270">
    <property type="term" value="F:zinc ion binding"/>
    <property type="evidence" value="ECO:0007669"/>
    <property type="project" value="UniProtKB-KW"/>
</dbReference>
<dbReference type="PROSITE" id="PS50089">
    <property type="entry name" value="ZF_RING_2"/>
    <property type="match status" value="1"/>
</dbReference>
<name>A0AAD8SRL4_LOLMU</name>
<keyword evidence="6" id="KW-0808">Transferase</keyword>
<feature type="domain" description="TF-B3" evidence="22">
    <location>
        <begin position="594"/>
        <end position="690"/>
    </location>
</feature>
<dbReference type="CDD" id="cd10017">
    <property type="entry name" value="B3_DNA"/>
    <property type="match status" value="1"/>
</dbReference>
<dbReference type="Pfam" id="PF13639">
    <property type="entry name" value="zf-RING_2"/>
    <property type="match status" value="1"/>
</dbReference>
<comment type="catalytic activity">
    <reaction evidence="1">
        <text>S-ubiquitinyl-[E2 ubiquitin-conjugating enzyme]-L-cysteine + [acceptor protein]-L-lysine = [E2 ubiquitin-conjugating enzyme]-L-cysteine + N(6)-ubiquitinyl-[acceptor protein]-L-lysine.</text>
        <dbReference type="EC" id="2.3.2.27"/>
    </reaction>
</comment>
<dbReference type="PROSITE" id="PS50863">
    <property type="entry name" value="B3"/>
    <property type="match status" value="1"/>
</dbReference>
<dbReference type="InterPro" id="IPR003340">
    <property type="entry name" value="B3_DNA-bd"/>
</dbReference>
<dbReference type="InterPro" id="IPR044600">
    <property type="entry name" value="ATL1/ATL16-like"/>
</dbReference>
<dbReference type="GO" id="GO:0016567">
    <property type="term" value="P:protein ubiquitination"/>
    <property type="evidence" value="ECO:0007669"/>
    <property type="project" value="InterPro"/>
</dbReference>
<dbReference type="CDD" id="cd16461">
    <property type="entry name" value="RING-H2_EL5-like"/>
    <property type="match status" value="1"/>
</dbReference>
<feature type="domain" description="RING-type" evidence="21">
    <location>
        <begin position="192"/>
        <end position="234"/>
    </location>
</feature>
<keyword evidence="13" id="KW-0805">Transcription regulation</keyword>
<protein>
    <recommendedName>
        <fullName evidence="5">RING-type E3 ubiquitin transferase</fullName>
        <ecNumber evidence="5">2.3.2.27</ecNumber>
    </recommendedName>
</protein>
<comment type="caution">
    <text evidence="23">The sequence shown here is derived from an EMBL/GenBank/DDBJ whole genome shotgun (WGS) entry which is preliminary data.</text>
</comment>
<sequence>MPPGSFIYGLRAVLAQQRRDLKKTRSIHLACGLLRPLHLRVDQAGHSTQPGTAAAGCAYSGEEADRSRSHFRIRGQGVSKSKMNAPTSWLFADNSRYSTRSRLLFIGLSFAIGIATFLLYLAIWYACRTRSQRQSAVRADDLEAGAASPGSERRGMSDAAIAALPTFTYELPAVVVPGAVADDDAQAAAADCAVCLGQVEAGETVRRLPKCAHLFHAECVDAWLRAHSTCPMCRAPSARPPPPPPRRTAARTPPRWSRQRQRQQCHLSKLASLASSGRIYEMDETRSGVCEVERVPGIGVHGDESDNSRTGLGDESFSASENIFVGSRSDNSMSSEHGREAIINMDIDNDYERDITEVALDDNSNEEIYGLENVYDYYGESDVENCFYDESVGGNHYVEPKPSNSMQSHVDDGDDANLSLACQAEDTIELYMMIKEMTFPSEEAAFEFYNSYAKDNGFSIRLDKNIPCYVRKYINKSASNTLTVESGDRGVYHFLLNKMEKKTRIFGPDYNKFLTDYDMHLNEKIRFDIIEEEENLFVTALDIEDNSKELVKEVFHFEGDAKSIFISKTVELKNSEIININSRVNDRGLGLGGVFVHRLSTYDVASNALRIPKTIVSVLDVRPSGDIYFLRGEDDDDSPAVYYTSVDGRIRFKSGWTDFCVKNNLVAGQLVMCLFFKMEGMLFMSVDVIE</sequence>
<keyword evidence="17" id="KW-0539">Nucleus</keyword>
<dbReference type="SMART" id="SM00184">
    <property type="entry name" value="RING"/>
    <property type="match status" value="1"/>
</dbReference>
<evidence type="ECO:0000256" key="11">
    <source>
        <dbReference type="ARBA" id="ARBA00022833"/>
    </source>
</evidence>
<evidence type="ECO:0000256" key="12">
    <source>
        <dbReference type="ARBA" id="ARBA00022989"/>
    </source>
</evidence>
<organism evidence="23 24">
    <name type="scientific">Lolium multiflorum</name>
    <name type="common">Italian ryegrass</name>
    <name type="synonym">Lolium perenne subsp. multiflorum</name>
    <dbReference type="NCBI Taxonomy" id="4521"/>
    <lineage>
        <taxon>Eukaryota</taxon>
        <taxon>Viridiplantae</taxon>
        <taxon>Streptophyta</taxon>
        <taxon>Embryophyta</taxon>
        <taxon>Tracheophyta</taxon>
        <taxon>Spermatophyta</taxon>
        <taxon>Magnoliopsida</taxon>
        <taxon>Liliopsida</taxon>
        <taxon>Poales</taxon>
        <taxon>Poaceae</taxon>
        <taxon>BOP clade</taxon>
        <taxon>Pooideae</taxon>
        <taxon>Poodae</taxon>
        <taxon>Poeae</taxon>
        <taxon>Poeae Chloroplast Group 2 (Poeae type)</taxon>
        <taxon>Loliodinae</taxon>
        <taxon>Loliinae</taxon>
        <taxon>Lolium</taxon>
    </lineage>
</organism>
<dbReference type="GO" id="GO:0003677">
    <property type="term" value="F:DNA binding"/>
    <property type="evidence" value="ECO:0007669"/>
    <property type="project" value="UniProtKB-KW"/>
</dbReference>
<dbReference type="EC" id="2.3.2.27" evidence="5"/>
<keyword evidence="16" id="KW-0804">Transcription</keyword>
<evidence type="ECO:0000256" key="19">
    <source>
        <dbReference type="SAM" id="MobiDB-lite"/>
    </source>
</evidence>
<dbReference type="InterPro" id="IPR015300">
    <property type="entry name" value="DNA-bd_pseudobarrel_sf"/>
</dbReference>
<dbReference type="Gene3D" id="2.40.330.10">
    <property type="entry name" value="DNA-binding pseudobarrel domain"/>
    <property type="match status" value="1"/>
</dbReference>
<dbReference type="Proteomes" id="UP001231189">
    <property type="component" value="Unassembled WGS sequence"/>
</dbReference>
<reference evidence="23" key="1">
    <citation type="submission" date="2023-07" db="EMBL/GenBank/DDBJ databases">
        <title>A chromosome-level genome assembly of Lolium multiflorum.</title>
        <authorList>
            <person name="Chen Y."/>
            <person name="Copetti D."/>
            <person name="Kolliker R."/>
            <person name="Studer B."/>
        </authorList>
    </citation>
    <scope>NUCLEOTIDE SEQUENCE</scope>
    <source>
        <strain evidence="23">02402/16</strain>
        <tissue evidence="23">Leaf</tissue>
    </source>
</reference>
<feature type="transmembrane region" description="Helical" evidence="20">
    <location>
        <begin position="103"/>
        <end position="126"/>
    </location>
</feature>